<sequence length="115" mass="13075">MHDLSDWEEIGTLTFEVVSAADTPEMVALPVVWSDIRLIHKLMHVSDEYLAESGFALTAMNGELLTVLPAADICTLAIRRPFIRTHSIRRMRWRTTFAATFRHAAPMVIGQRLRL</sequence>
<name>A0ABX0ME09_9BURK</name>
<dbReference type="RefSeq" id="WP_167078961.1">
    <property type="nucleotide sequence ID" value="NZ_VVIW01000016.1"/>
</dbReference>
<dbReference type="EMBL" id="VVIW01000016">
    <property type="protein sequence ID" value="NHZ42967.1"/>
    <property type="molecule type" value="Genomic_DNA"/>
</dbReference>
<keyword evidence="2" id="KW-1185">Reference proteome</keyword>
<protein>
    <submittedName>
        <fullName evidence="1">Uncharacterized protein</fullName>
    </submittedName>
</protein>
<evidence type="ECO:0000313" key="2">
    <source>
        <dbReference type="Proteomes" id="UP000819052"/>
    </source>
</evidence>
<organism evidence="1 2">
    <name type="scientific">Massilia aquatica</name>
    <dbReference type="NCBI Taxonomy" id="2609000"/>
    <lineage>
        <taxon>Bacteria</taxon>
        <taxon>Pseudomonadati</taxon>
        <taxon>Pseudomonadota</taxon>
        <taxon>Betaproteobacteria</taxon>
        <taxon>Burkholderiales</taxon>
        <taxon>Oxalobacteraceae</taxon>
        <taxon>Telluria group</taxon>
        <taxon>Massilia</taxon>
    </lineage>
</organism>
<gene>
    <name evidence="1" type="ORF">F1609_22725</name>
</gene>
<accession>A0ABX0ME09</accession>
<evidence type="ECO:0000313" key="1">
    <source>
        <dbReference type="EMBL" id="NHZ42967.1"/>
    </source>
</evidence>
<comment type="caution">
    <text evidence="1">The sequence shown here is derived from an EMBL/GenBank/DDBJ whole genome shotgun (WGS) entry which is preliminary data.</text>
</comment>
<proteinExistence type="predicted"/>
<dbReference type="Proteomes" id="UP000819052">
    <property type="component" value="Unassembled WGS sequence"/>
</dbReference>
<reference evidence="1 2" key="1">
    <citation type="submission" date="2019-09" db="EMBL/GenBank/DDBJ databases">
        <title>Taxonomy of Antarctic Massilia spp.: description of Massilia rubra sp. nov., Massilia aquatica sp. nov., Massilia mucilaginosa sp. nov., Massilia frigida sp. nov. isolated from streams, lakes and regoliths.</title>
        <authorList>
            <person name="Holochova P."/>
            <person name="Sedlacek I."/>
            <person name="Kralova S."/>
            <person name="Maslanova I."/>
            <person name="Busse H.-J."/>
            <person name="Stankova E."/>
            <person name="Vrbovska V."/>
            <person name="Kovarovic V."/>
            <person name="Bartak M."/>
            <person name="Svec P."/>
            <person name="Pantucek R."/>
        </authorList>
    </citation>
    <scope>NUCLEOTIDE SEQUENCE [LARGE SCALE GENOMIC DNA]</scope>
    <source>
        <strain evidence="1 2">CCM 8693</strain>
    </source>
</reference>